<dbReference type="FunFam" id="3.40.50.1390:FF:000002">
    <property type="entry name" value="ORF1 in transposon ISC1904"/>
    <property type="match status" value="1"/>
</dbReference>
<gene>
    <name evidence="2" type="ORF">OSCT_2158</name>
</gene>
<accession>E1IFQ7</accession>
<feature type="domain" description="Resolvase/invertase-type recombinase catalytic" evidence="1">
    <location>
        <begin position="50"/>
        <end position="189"/>
    </location>
</feature>
<keyword evidence="3" id="KW-1185">Reference proteome</keyword>
<dbReference type="EMBL" id="ADVR01000094">
    <property type="protein sequence ID" value="EFO79948.1"/>
    <property type="molecule type" value="Genomic_DNA"/>
</dbReference>
<dbReference type="InterPro" id="IPR051491">
    <property type="entry name" value="Recombinase/Transposase-rel"/>
</dbReference>
<proteinExistence type="predicted"/>
<organism evidence="2 3">
    <name type="scientific">Oscillochloris trichoides DG-6</name>
    <dbReference type="NCBI Taxonomy" id="765420"/>
    <lineage>
        <taxon>Bacteria</taxon>
        <taxon>Bacillati</taxon>
        <taxon>Chloroflexota</taxon>
        <taxon>Chloroflexia</taxon>
        <taxon>Chloroflexales</taxon>
        <taxon>Chloroflexineae</taxon>
        <taxon>Oscillochloridaceae</taxon>
        <taxon>Oscillochloris</taxon>
    </lineage>
</organism>
<dbReference type="Proteomes" id="UP000054010">
    <property type="component" value="Unassembled WGS sequence"/>
</dbReference>
<evidence type="ECO:0000259" key="1">
    <source>
        <dbReference type="PROSITE" id="PS51736"/>
    </source>
</evidence>
<dbReference type="SMART" id="SM00857">
    <property type="entry name" value="Resolvase"/>
    <property type="match status" value="1"/>
</dbReference>
<dbReference type="NCBIfam" id="NF033518">
    <property type="entry name" value="transpos_IS607"/>
    <property type="match status" value="1"/>
</dbReference>
<protein>
    <submittedName>
        <fullName evidence="2">Resolvase related protein</fullName>
    </submittedName>
</protein>
<dbReference type="STRING" id="765420.OSCT_2158"/>
<dbReference type="InterPro" id="IPR036162">
    <property type="entry name" value="Resolvase-like_N_sf"/>
</dbReference>
<dbReference type="Gene3D" id="3.40.50.1390">
    <property type="entry name" value="Resolvase, N-terminal catalytic domain"/>
    <property type="match status" value="1"/>
</dbReference>
<dbReference type="PROSITE" id="PS51736">
    <property type="entry name" value="RECOMBINASES_3"/>
    <property type="match status" value="1"/>
</dbReference>
<dbReference type="GO" id="GO:0003677">
    <property type="term" value="F:DNA binding"/>
    <property type="evidence" value="ECO:0007669"/>
    <property type="project" value="InterPro"/>
</dbReference>
<dbReference type="InterPro" id="IPR048046">
    <property type="entry name" value="Transpos_IS607"/>
</dbReference>
<dbReference type="OrthoDB" id="154675at2"/>
<name>E1IFQ7_9CHLR</name>
<dbReference type="SUPFAM" id="SSF53041">
    <property type="entry name" value="Resolvase-like"/>
    <property type="match status" value="1"/>
</dbReference>
<dbReference type="AlphaFoldDB" id="E1IFQ7"/>
<dbReference type="HOGENOM" id="CLU_082093_0_1_0"/>
<evidence type="ECO:0000313" key="2">
    <source>
        <dbReference type="EMBL" id="EFO79948.1"/>
    </source>
</evidence>
<dbReference type="Gene3D" id="1.10.287.2170">
    <property type="match status" value="1"/>
</dbReference>
<dbReference type="PANTHER" id="PTHR36172">
    <property type="match status" value="1"/>
</dbReference>
<reference evidence="2 3" key="1">
    <citation type="journal article" date="2011" name="J. Bacteriol.">
        <title>Draft genome sequence of the anoxygenic filamentous phototrophic bacterium Oscillochloris trichoides subsp. DG-6.</title>
        <authorList>
            <person name="Kuznetsov B.B."/>
            <person name="Ivanovsky R.N."/>
            <person name="Keppen O.I."/>
            <person name="Sukhacheva M.V."/>
            <person name="Bumazhkin B.K."/>
            <person name="Patutina E.O."/>
            <person name="Beletsky A.V."/>
            <person name="Mardanov A.V."/>
            <person name="Baslerov R.V."/>
            <person name="Panteleeva A.N."/>
            <person name="Kolganova T.V."/>
            <person name="Ravin N.V."/>
            <person name="Skryabin K.G."/>
        </authorList>
    </citation>
    <scope>NUCLEOTIDE SEQUENCE [LARGE SCALE GENOMIC DNA]</scope>
    <source>
        <strain evidence="2 3">DG-6</strain>
    </source>
</reference>
<dbReference type="PANTHER" id="PTHR36172:SF1">
    <property type="entry name" value="RESOLVASE-RELATED"/>
    <property type="match status" value="1"/>
</dbReference>
<evidence type="ECO:0000313" key="3">
    <source>
        <dbReference type="Proteomes" id="UP000054010"/>
    </source>
</evidence>
<dbReference type="eggNOG" id="COG2452">
    <property type="taxonomic scope" value="Bacteria"/>
</dbReference>
<dbReference type="InterPro" id="IPR006119">
    <property type="entry name" value="Resolv_N"/>
</dbReference>
<dbReference type="Pfam" id="PF00239">
    <property type="entry name" value="Resolvase"/>
    <property type="match status" value="1"/>
</dbReference>
<comment type="caution">
    <text evidence="2">The sequence shown here is derived from an EMBL/GenBank/DDBJ whole genome shotgun (WGS) entry which is preliminary data.</text>
</comment>
<sequence length="195" mass="21756">MKLSEYAQKVGVRYETAWRWFKAGTIRGHQLPTGTIIITEDEPTATAPTRVAIYARVSAAENTPNLDTQADRLVSYCAAKGYQVHAVIKEIGSGVNDSRPRFLQLLADPTITHIVVEYTDRATRFGFRYIETLLQQQGRTIEVVNQAENGKEDLMTDLVAIVYSFATRLYGQRRAKQKTDVIVKALTEGTDDATG</sequence>
<dbReference type="GO" id="GO:0000150">
    <property type="term" value="F:DNA strand exchange activity"/>
    <property type="evidence" value="ECO:0007669"/>
    <property type="project" value="InterPro"/>
</dbReference>